<evidence type="ECO:0000259" key="4">
    <source>
        <dbReference type="PROSITE" id="PS51987"/>
    </source>
</evidence>
<dbReference type="PANTHER" id="PTHR43785">
    <property type="entry name" value="GAMMA-GLUTAMYLPUTRESCINE SYNTHETASE"/>
    <property type="match status" value="1"/>
</dbReference>
<dbReference type="Proteomes" id="UP000323506">
    <property type="component" value="Chromosome D06"/>
</dbReference>
<proteinExistence type="inferred from homology"/>
<dbReference type="Gene3D" id="3.30.590.10">
    <property type="entry name" value="Glutamine synthetase/guanido kinase, catalytic domain"/>
    <property type="match status" value="1"/>
</dbReference>
<dbReference type="SUPFAM" id="SSF55931">
    <property type="entry name" value="Glutamine synthetase/guanido kinase"/>
    <property type="match status" value="1"/>
</dbReference>
<feature type="domain" description="GS catalytic" evidence="4">
    <location>
        <begin position="1"/>
        <end position="118"/>
    </location>
</feature>
<name>A0A5D2C7T0_GOSDA</name>
<evidence type="ECO:0000256" key="2">
    <source>
        <dbReference type="PROSITE-ProRule" id="PRU01331"/>
    </source>
</evidence>
<dbReference type="InterPro" id="IPR014746">
    <property type="entry name" value="Gln_synth/guanido_kin_cat_dom"/>
</dbReference>
<sequence length="118" mass="12819">MHAEAGNGQYEMALGYTTCTYAANNLIFMRKVVRAIANKHGLLATFVPKYTLDDIGSGSHVHLSLWQNGQNVFQASDASSQHGMSKVGEELMAGVLDHLPSILAFTTPLSNSFFCLQL</sequence>
<dbReference type="GO" id="GO:0043436">
    <property type="term" value="P:oxoacid metabolic process"/>
    <property type="evidence" value="ECO:0007669"/>
    <property type="project" value="UniProtKB-ARBA"/>
</dbReference>
<evidence type="ECO:0000256" key="3">
    <source>
        <dbReference type="RuleBase" id="RU000384"/>
    </source>
</evidence>
<evidence type="ECO:0000313" key="6">
    <source>
        <dbReference type="Proteomes" id="UP000323506"/>
    </source>
</evidence>
<dbReference type="PROSITE" id="PS51987">
    <property type="entry name" value="GS_CATALYTIC"/>
    <property type="match status" value="1"/>
</dbReference>
<dbReference type="AlphaFoldDB" id="A0A5D2C7T0"/>
<organism evidence="5 6">
    <name type="scientific">Gossypium darwinii</name>
    <name type="common">Darwin's cotton</name>
    <name type="synonym">Gossypium barbadense var. darwinii</name>
    <dbReference type="NCBI Taxonomy" id="34276"/>
    <lineage>
        <taxon>Eukaryota</taxon>
        <taxon>Viridiplantae</taxon>
        <taxon>Streptophyta</taxon>
        <taxon>Embryophyta</taxon>
        <taxon>Tracheophyta</taxon>
        <taxon>Spermatophyta</taxon>
        <taxon>Magnoliopsida</taxon>
        <taxon>eudicotyledons</taxon>
        <taxon>Gunneridae</taxon>
        <taxon>Pentapetalae</taxon>
        <taxon>rosids</taxon>
        <taxon>malvids</taxon>
        <taxon>Malvales</taxon>
        <taxon>Malvaceae</taxon>
        <taxon>Malvoideae</taxon>
        <taxon>Gossypium</taxon>
    </lineage>
</organism>
<dbReference type="Pfam" id="PF00120">
    <property type="entry name" value="Gln-synt_C"/>
    <property type="match status" value="1"/>
</dbReference>
<dbReference type="InterPro" id="IPR008146">
    <property type="entry name" value="Gln_synth_cat_dom"/>
</dbReference>
<evidence type="ECO:0000256" key="1">
    <source>
        <dbReference type="ARBA" id="ARBA00022598"/>
    </source>
</evidence>
<comment type="similarity">
    <text evidence="2 3">Belongs to the glutamine synthetase family.</text>
</comment>
<gene>
    <name evidence="5" type="ORF">ES288_D06G204000v1</name>
</gene>
<accession>A0A5D2C7T0</accession>
<evidence type="ECO:0000313" key="5">
    <source>
        <dbReference type="EMBL" id="TYG65657.1"/>
    </source>
</evidence>
<dbReference type="EMBL" id="CM017706">
    <property type="protein sequence ID" value="TYG65657.1"/>
    <property type="molecule type" value="Genomic_DNA"/>
</dbReference>
<keyword evidence="6" id="KW-1185">Reference proteome</keyword>
<dbReference type="PANTHER" id="PTHR43785:SF2">
    <property type="entry name" value="TYPE-1 GLUTAMINE SYNTHETASE 1"/>
    <property type="match status" value="1"/>
</dbReference>
<reference evidence="5 6" key="1">
    <citation type="submission" date="2019-06" db="EMBL/GenBank/DDBJ databases">
        <title>WGS assembly of Gossypium darwinii.</title>
        <authorList>
            <person name="Chen Z.J."/>
            <person name="Sreedasyam A."/>
            <person name="Ando A."/>
            <person name="Song Q."/>
            <person name="De L."/>
            <person name="Hulse-Kemp A."/>
            <person name="Ding M."/>
            <person name="Ye W."/>
            <person name="Kirkbride R."/>
            <person name="Jenkins J."/>
            <person name="Plott C."/>
            <person name="Lovell J."/>
            <person name="Lin Y.-M."/>
            <person name="Vaughn R."/>
            <person name="Liu B."/>
            <person name="Li W."/>
            <person name="Simpson S."/>
            <person name="Scheffler B."/>
            <person name="Saski C."/>
            <person name="Grover C."/>
            <person name="Hu G."/>
            <person name="Conover J."/>
            <person name="Carlson J."/>
            <person name="Shu S."/>
            <person name="Boston L."/>
            <person name="Williams M."/>
            <person name="Peterson D."/>
            <person name="Mcgee K."/>
            <person name="Jones D."/>
            <person name="Wendel J."/>
            <person name="Stelly D."/>
            <person name="Grimwood J."/>
            <person name="Schmutz J."/>
        </authorList>
    </citation>
    <scope>NUCLEOTIDE SEQUENCE [LARGE SCALE GENOMIC DNA]</scope>
    <source>
        <strain evidence="5">1808015.09</strain>
    </source>
</reference>
<protein>
    <recommendedName>
        <fullName evidence="4">GS catalytic domain-containing protein</fullName>
    </recommendedName>
</protein>
<dbReference type="SMART" id="SM01230">
    <property type="entry name" value="Gln-synt_C"/>
    <property type="match status" value="1"/>
</dbReference>
<dbReference type="GO" id="GO:0004356">
    <property type="term" value="F:glutamine synthetase activity"/>
    <property type="evidence" value="ECO:0007669"/>
    <property type="project" value="InterPro"/>
</dbReference>
<keyword evidence="1" id="KW-0436">Ligase</keyword>